<comment type="similarity">
    <text evidence="2">In the central section; belongs to the inositol 1,4,5-trisphosphate 5-phosphatase family.</text>
</comment>
<name>A0A3G2S6P4_MALR7</name>
<evidence type="ECO:0000256" key="3">
    <source>
        <dbReference type="ARBA" id="ARBA00013044"/>
    </source>
</evidence>
<evidence type="ECO:0000259" key="6">
    <source>
        <dbReference type="PROSITE" id="PS50275"/>
    </source>
</evidence>
<evidence type="ECO:0000313" key="7">
    <source>
        <dbReference type="EMBL" id="AYO43744.1"/>
    </source>
</evidence>
<dbReference type="VEuPathDB" id="FungiDB:DNF11_2794"/>
<dbReference type="AlphaFoldDB" id="A0A3G2S6P4"/>
<dbReference type="GO" id="GO:0043813">
    <property type="term" value="F:phosphatidylinositol-3,5-bisphosphate 5-phosphatase activity"/>
    <property type="evidence" value="ECO:0007669"/>
    <property type="project" value="TreeGrafter"/>
</dbReference>
<reference evidence="7 8" key="1">
    <citation type="submission" date="2018-10" db="EMBL/GenBank/DDBJ databases">
        <title>Complete genome sequence of Malassezia restricta CBS 7877.</title>
        <authorList>
            <person name="Morand S.C."/>
            <person name="Bertignac M."/>
            <person name="Iltis A."/>
            <person name="Kolder I."/>
            <person name="Pirovano W."/>
            <person name="Jourdain R."/>
            <person name="Clavaud C."/>
        </authorList>
    </citation>
    <scope>NUCLEOTIDE SEQUENCE [LARGE SCALE GENOMIC DNA]</scope>
    <source>
        <strain evidence="7 8">CBS 7877</strain>
    </source>
</reference>
<evidence type="ECO:0000256" key="2">
    <source>
        <dbReference type="ARBA" id="ARBA00009678"/>
    </source>
</evidence>
<dbReference type="InterPro" id="IPR000300">
    <property type="entry name" value="IPPc"/>
</dbReference>
<comment type="similarity">
    <text evidence="1">Belongs to the synaptojanin family.</text>
</comment>
<gene>
    <name evidence="7" type="primary">INP53</name>
    <name evidence="7" type="ORF">DNF11_2794</name>
</gene>
<feature type="compositionally biased region" description="Polar residues" evidence="5">
    <location>
        <begin position="895"/>
        <end position="905"/>
    </location>
</feature>
<keyword evidence="4 7" id="KW-0378">Hydrolase</keyword>
<dbReference type="SUPFAM" id="SSF56219">
    <property type="entry name" value="DNase I-like"/>
    <property type="match status" value="1"/>
</dbReference>
<dbReference type="Pfam" id="PF02383">
    <property type="entry name" value="Syja_N"/>
    <property type="match status" value="1"/>
</dbReference>
<sequence>MHVWLAEAHAQRHTVLVSHFHPRKPSDSSKVVLAFSVADGRCTLTLLEADKIEWSRTRRVASLQGLLGLLPVGQDIFLVGVSSSEPVGQILSEQRIYRVSNVSFVCLTRRLQNDAALAQGVPDDAGAPDDPCAAIRKYMTGGSFYFSDGLHDITRRVQSSCCGAPSSDFHAQFLWNAFMLEPIETFRMRLDVHRQRILDQERFFLRVIQGYVGVYQVRACRLAVVSRLSSLRAGTRFHARGIDDEGNAANFVETETVLVAKDLVYSFTQVRGSVPVYWEQQGVQALNARIQITRSGAASWPGFCKHFDQLLHEYQRVFVLDLLGTRDVETLLAHAYIDHLRELDETRPIKYYNFDFHNVSRAVGGMEGVGAELDRLHNVQTQRQYYRYTLCTQGKMLERQSGVFRVNCFDCLDRTNVVEGLLSHAALRDFFHELRRHAQEPVCVQLAADTSLPAALWQAHRDLWAGNGDALSNISTGTGSLNSNFVRTGTRKGLTGLISDAAKSASRLYVNHFQDQTKQVAIDMLLGNRSGQQHVELYDPRYARVSEMMARRWHEYASVHDVQVWVGTYNACAQSPAGIDLSVWLYQTPEPPDVVAVILEEIVPLNAQQMLQSARDEQAAWQRALSTTLHRTGIPYEALRNELLFGTALFVYVKSSLLPHIRRVEGTTKKTGFRGMSGNKGAVAVRFELFDTSICMVGSHLSSGSNNKEERNADYHAIARDLVFTRGRTIDSHDHIFWAGDLNYRIALPSAEDVRDLASRRQLEPLLLHDQLTEVRMSNQAFAGYDEMPIRFPPTYKFDVGSDIYDTSEKLRPPAWTDRVLFKCTRPTLHIHPIAYDCAPIRASDHRPVGASLNVGICTLDTAYRDELYESLVNDMIEQDKKAGESSLARPPPSSDTAQWWNQAHQPPLSPALGDPSVRGNPFEQRDPAPTPTLPTRQAVPSPPPIPPRPGKAP</sequence>
<evidence type="ECO:0000313" key="8">
    <source>
        <dbReference type="Proteomes" id="UP000269793"/>
    </source>
</evidence>
<dbReference type="PANTHER" id="PTHR11200">
    <property type="entry name" value="INOSITOL 5-PHOSPHATASE"/>
    <property type="match status" value="1"/>
</dbReference>
<protein>
    <recommendedName>
        <fullName evidence="3">phosphoinositide 5-phosphatase</fullName>
        <ecNumber evidence="3">3.1.3.36</ecNumber>
    </recommendedName>
</protein>
<dbReference type="Pfam" id="PF22669">
    <property type="entry name" value="Exo_endo_phos2"/>
    <property type="match status" value="1"/>
</dbReference>
<dbReference type="GO" id="GO:0046856">
    <property type="term" value="P:phosphatidylinositol dephosphorylation"/>
    <property type="evidence" value="ECO:0007669"/>
    <property type="project" value="InterPro"/>
</dbReference>
<proteinExistence type="inferred from homology"/>
<dbReference type="InterPro" id="IPR046985">
    <property type="entry name" value="IP5"/>
</dbReference>
<dbReference type="PROSITE" id="PS50275">
    <property type="entry name" value="SAC"/>
    <property type="match status" value="1"/>
</dbReference>
<feature type="domain" description="SAC" evidence="6">
    <location>
        <begin position="135"/>
        <end position="477"/>
    </location>
</feature>
<dbReference type="GO" id="GO:0004439">
    <property type="term" value="F:phosphatidylinositol-4,5-bisphosphate 5-phosphatase activity"/>
    <property type="evidence" value="ECO:0007669"/>
    <property type="project" value="UniProtKB-EC"/>
</dbReference>
<feature type="region of interest" description="Disordered" evidence="5">
    <location>
        <begin position="882"/>
        <end position="954"/>
    </location>
</feature>
<feature type="compositionally biased region" description="Pro residues" evidence="5">
    <location>
        <begin position="941"/>
        <end position="954"/>
    </location>
</feature>
<dbReference type="Proteomes" id="UP000269793">
    <property type="component" value="Chromosome V"/>
</dbReference>
<evidence type="ECO:0000256" key="1">
    <source>
        <dbReference type="ARBA" id="ARBA00008943"/>
    </source>
</evidence>
<dbReference type="EC" id="3.1.3.36" evidence="3"/>
<dbReference type="STRING" id="425264.A0A3G2S6P4"/>
<dbReference type="InterPro" id="IPR036691">
    <property type="entry name" value="Endo/exonu/phosph_ase_sf"/>
</dbReference>
<dbReference type="GO" id="GO:0005737">
    <property type="term" value="C:cytoplasm"/>
    <property type="evidence" value="ECO:0007669"/>
    <property type="project" value="TreeGrafter"/>
</dbReference>
<dbReference type="InterPro" id="IPR002013">
    <property type="entry name" value="SAC_dom"/>
</dbReference>
<evidence type="ECO:0000256" key="5">
    <source>
        <dbReference type="SAM" id="MobiDB-lite"/>
    </source>
</evidence>
<dbReference type="OrthoDB" id="405996at2759"/>
<accession>A0A3G2S6P4</accession>
<dbReference type="EMBL" id="CP033152">
    <property type="protein sequence ID" value="AYO43744.1"/>
    <property type="molecule type" value="Genomic_DNA"/>
</dbReference>
<dbReference type="Gene3D" id="3.60.10.10">
    <property type="entry name" value="Endonuclease/exonuclease/phosphatase"/>
    <property type="match status" value="1"/>
</dbReference>
<organism evidence="7 8">
    <name type="scientific">Malassezia restricta (strain ATCC 96810 / NBRC 103918 / CBS 7877)</name>
    <name type="common">Seborrheic dermatitis infection agent</name>
    <dbReference type="NCBI Taxonomy" id="425264"/>
    <lineage>
        <taxon>Eukaryota</taxon>
        <taxon>Fungi</taxon>
        <taxon>Dikarya</taxon>
        <taxon>Basidiomycota</taxon>
        <taxon>Ustilaginomycotina</taxon>
        <taxon>Malasseziomycetes</taxon>
        <taxon>Malasseziales</taxon>
        <taxon>Malasseziaceae</taxon>
        <taxon>Malassezia</taxon>
    </lineage>
</organism>
<keyword evidence="8" id="KW-1185">Reference proteome</keyword>
<evidence type="ECO:0000256" key="4">
    <source>
        <dbReference type="ARBA" id="ARBA00022801"/>
    </source>
</evidence>
<dbReference type="GO" id="GO:0016020">
    <property type="term" value="C:membrane"/>
    <property type="evidence" value="ECO:0007669"/>
    <property type="project" value="TreeGrafter"/>
</dbReference>
<dbReference type="PANTHER" id="PTHR11200:SF257">
    <property type="entry name" value="PHOSPHOINOSITIDE 5-PHOSPHATASE"/>
    <property type="match status" value="1"/>
</dbReference>
<dbReference type="SMART" id="SM00128">
    <property type="entry name" value="IPPc"/>
    <property type="match status" value="1"/>
</dbReference>